<dbReference type="RefSeq" id="XP_022957213.1">
    <property type="nucleotide sequence ID" value="XM_023101445.1"/>
</dbReference>
<organism evidence="1 2">
    <name type="scientific">Cucurbita moschata</name>
    <name type="common">Winter crookneck squash</name>
    <name type="synonym">Cucurbita pepo var. moschata</name>
    <dbReference type="NCBI Taxonomy" id="3662"/>
    <lineage>
        <taxon>Eukaryota</taxon>
        <taxon>Viridiplantae</taxon>
        <taxon>Streptophyta</taxon>
        <taxon>Embryophyta</taxon>
        <taxon>Tracheophyta</taxon>
        <taxon>Spermatophyta</taxon>
        <taxon>Magnoliopsida</taxon>
        <taxon>eudicotyledons</taxon>
        <taxon>Gunneridae</taxon>
        <taxon>Pentapetalae</taxon>
        <taxon>rosids</taxon>
        <taxon>fabids</taxon>
        <taxon>Cucurbitales</taxon>
        <taxon>Cucurbitaceae</taxon>
        <taxon>Cucurbiteae</taxon>
        <taxon>Cucurbita</taxon>
    </lineage>
</organism>
<reference evidence="2" key="1">
    <citation type="submission" date="2025-08" db="UniProtKB">
        <authorList>
            <consortium name="RefSeq"/>
        </authorList>
    </citation>
    <scope>IDENTIFICATION</scope>
    <source>
        <tissue evidence="2">Young leaves</tissue>
    </source>
</reference>
<dbReference type="Proteomes" id="UP000504609">
    <property type="component" value="Unplaced"/>
</dbReference>
<evidence type="ECO:0000313" key="1">
    <source>
        <dbReference type="Proteomes" id="UP000504609"/>
    </source>
</evidence>
<evidence type="ECO:0000313" key="2">
    <source>
        <dbReference type="RefSeq" id="XP_022957213.1"/>
    </source>
</evidence>
<proteinExistence type="predicted"/>
<protein>
    <submittedName>
        <fullName evidence="2">Uncharacterized protein LOC111458671</fullName>
    </submittedName>
</protein>
<keyword evidence="1" id="KW-1185">Reference proteome</keyword>
<accession>A0A6J1GZL2</accession>
<dbReference type="KEGG" id="cmos:111458671"/>
<dbReference type="GeneID" id="111458671"/>
<sequence>MAMNFTKRIKRQWKRYTWTNPKPTRKRCLEGFTLFQLTVESLNENYENVMCAIEESKDLEDLTVNDLAGLLKVYEQRKKKKTSHWRKHYKPKHPSKMKMYFTHKTLIAVDRE</sequence>
<name>A0A6J1GZL2_CUCMO</name>
<dbReference type="AlphaFoldDB" id="A0A6J1GZL2"/>
<gene>
    <name evidence="2" type="primary">LOC111458671</name>
</gene>